<dbReference type="SUPFAM" id="SSF51905">
    <property type="entry name" value="FAD/NAD(P)-binding domain"/>
    <property type="match status" value="1"/>
</dbReference>
<dbReference type="Proteomes" id="UP000008281">
    <property type="component" value="Unassembled WGS sequence"/>
</dbReference>
<dbReference type="GO" id="GO:0016192">
    <property type="term" value="P:vesicle-mediated transport"/>
    <property type="evidence" value="ECO:0007669"/>
    <property type="project" value="TreeGrafter"/>
</dbReference>
<dbReference type="GO" id="GO:0006886">
    <property type="term" value="P:intracellular protein transport"/>
    <property type="evidence" value="ECO:0007669"/>
    <property type="project" value="InterPro"/>
</dbReference>
<dbReference type="HOGENOM" id="CLU_021695_4_1_1"/>
<dbReference type="InterPro" id="IPR001738">
    <property type="entry name" value="Rab_escort"/>
</dbReference>
<name>E3LX29_CAERE</name>
<dbReference type="GO" id="GO:0005829">
    <property type="term" value="C:cytosol"/>
    <property type="evidence" value="ECO:0007669"/>
    <property type="project" value="TreeGrafter"/>
</dbReference>
<dbReference type="PIRSF" id="PIRSF016550">
    <property type="entry name" value="Rab_ger_ger_transf_A_euk"/>
    <property type="match status" value="1"/>
</dbReference>
<dbReference type="EMBL" id="DS268417">
    <property type="protein sequence ID" value="EFO83538.1"/>
    <property type="molecule type" value="Genomic_DNA"/>
</dbReference>
<dbReference type="Gene3D" id="1.10.405.10">
    <property type="entry name" value="Guanine Nucleotide Dissociation Inhibitor, domain 1"/>
    <property type="match status" value="1"/>
</dbReference>
<proteinExistence type="inferred from homology"/>
<keyword evidence="7" id="KW-1185">Reference proteome</keyword>
<dbReference type="Gene3D" id="3.30.519.10">
    <property type="entry name" value="Guanine Nucleotide Dissociation Inhibitor, domain 2"/>
    <property type="match status" value="1"/>
</dbReference>
<dbReference type="FunFam" id="1.10.405.10:FF:000003">
    <property type="entry name" value="Rab proteins geranylgeranyltransferase component A"/>
    <property type="match status" value="1"/>
</dbReference>
<comment type="similarity">
    <text evidence="2">Belongs to the Rab GDI family.</text>
</comment>
<dbReference type="GO" id="GO:0005092">
    <property type="term" value="F:GDP-dissociation inhibitor activity"/>
    <property type="evidence" value="ECO:0007669"/>
    <property type="project" value="InterPro"/>
</dbReference>
<dbReference type="InterPro" id="IPR018203">
    <property type="entry name" value="GDP_dissociation_inhibitor"/>
</dbReference>
<feature type="region of interest" description="Disordered" evidence="5">
    <location>
        <begin position="643"/>
        <end position="671"/>
    </location>
</feature>
<dbReference type="GO" id="GO:0007264">
    <property type="term" value="P:small GTPase-mediated signal transduction"/>
    <property type="evidence" value="ECO:0007669"/>
    <property type="project" value="InterPro"/>
</dbReference>
<keyword evidence="3" id="KW-0343">GTPase activation</keyword>
<evidence type="ECO:0008006" key="8">
    <source>
        <dbReference type="Google" id="ProtNLM"/>
    </source>
</evidence>
<keyword evidence="4" id="KW-0963">Cytoplasm</keyword>
<dbReference type="Pfam" id="PF00996">
    <property type="entry name" value="GDI"/>
    <property type="match status" value="2"/>
</dbReference>
<evidence type="ECO:0000256" key="4">
    <source>
        <dbReference type="ARBA" id="ARBA00022490"/>
    </source>
</evidence>
<organism evidence="7">
    <name type="scientific">Caenorhabditis remanei</name>
    <name type="common">Caenorhabditis vulgaris</name>
    <dbReference type="NCBI Taxonomy" id="31234"/>
    <lineage>
        <taxon>Eukaryota</taxon>
        <taxon>Metazoa</taxon>
        <taxon>Ecdysozoa</taxon>
        <taxon>Nematoda</taxon>
        <taxon>Chromadorea</taxon>
        <taxon>Rhabditida</taxon>
        <taxon>Rhabditina</taxon>
        <taxon>Rhabditomorpha</taxon>
        <taxon>Rhabditoidea</taxon>
        <taxon>Rhabditidae</taxon>
        <taxon>Peloderinae</taxon>
        <taxon>Caenorhabditis</taxon>
    </lineage>
</organism>
<evidence type="ECO:0000256" key="3">
    <source>
        <dbReference type="ARBA" id="ARBA00022468"/>
    </source>
</evidence>
<dbReference type="GO" id="GO:0005968">
    <property type="term" value="C:Rab-protein geranylgeranyltransferase complex"/>
    <property type="evidence" value="ECO:0007669"/>
    <property type="project" value="InterPro"/>
</dbReference>
<sequence>MDEKLPENVDVVVLGTGLPEAILASACARAGLSVLHLDRNEYYGGDWSSFTMSMVHEVNENKITPLTTEQIAEISKIHVKENEKLIELGNREVVENIEMTWIPRDSDEKSMKEKLEEMGQMRRFSIDLVPKILVSKGNMVQTLCDSQVSHYAEFKLINRQLCPTETKDSKIQLNPVPCSKGEIFQSSVLSILEKRALMKFITFCTQWSTKPSEEGRQLLGEMADRPFSEFLAQMGVGETLQSFIINTIGILQPRPTAMSGMLASCEFMDSVGHFGPSPFLFPLYGCGELSQCFCRLAAVFGSLYCLGRPVQAMVKEDDRITAIIANNERINCRHVIMSPRFVPEDVEIQKNEKIERVVFATDKSIKVVEKEQLTLVNLASLRPEAAVSRLVEVGFEACTAPKGHFLVHATGSSCGGDEKSVESIAERIFEENEVVPYWKMSFTANSMKFDTKRLGANIVVAPPVDSNIHYSNVIEELEDVNLRDFSVDLQESDVDLRDSIVDLLDAGVDLRNRSVDLQDPGVNLRDLVVDLRDPGVDLRGSDLDLRDSDVDLRERDPGVDLRDPGVDLRNFCVDLREPGVDLRDPSVDLRNPGVDLRNAGVDLRDPSVDLRNPGVDLRNAGVDLRNCRQIFCSTWPDLDFLPRAMKSEEEEESEEKSEEKEENAEETAENQ</sequence>
<dbReference type="InterPro" id="IPR036188">
    <property type="entry name" value="FAD/NAD-bd_sf"/>
</dbReference>
<dbReference type="Gene3D" id="3.50.50.60">
    <property type="entry name" value="FAD/NAD(P)-binding domain"/>
    <property type="match status" value="1"/>
</dbReference>
<dbReference type="OrthoDB" id="1923006at2759"/>
<dbReference type="PANTHER" id="PTHR11787:SF4">
    <property type="entry name" value="CHM, RAB ESCORT PROTEIN 1"/>
    <property type="match status" value="1"/>
</dbReference>
<protein>
    <recommendedName>
        <fullName evidence="8">Rab proteins geranylgeranyltransferase component A</fullName>
    </recommendedName>
</protein>
<dbReference type="GO" id="GO:0005634">
    <property type="term" value="C:nucleus"/>
    <property type="evidence" value="ECO:0007669"/>
    <property type="project" value="TreeGrafter"/>
</dbReference>
<comment type="subcellular location">
    <subcellularLocation>
        <location evidence="1">Cytoplasm</location>
    </subcellularLocation>
</comment>
<dbReference type="FunCoup" id="E3LX29">
    <property type="interactions" value="1428"/>
</dbReference>
<evidence type="ECO:0000256" key="2">
    <source>
        <dbReference type="ARBA" id="ARBA00005593"/>
    </source>
</evidence>
<evidence type="ECO:0000256" key="5">
    <source>
        <dbReference type="SAM" id="MobiDB-lite"/>
    </source>
</evidence>
<evidence type="ECO:0000313" key="6">
    <source>
        <dbReference type="EMBL" id="EFO83538.1"/>
    </source>
</evidence>
<dbReference type="InParanoid" id="E3LX29"/>
<dbReference type="OMA" id="FHREEHE"/>
<dbReference type="PANTHER" id="PTHR11787">
    <property type="entry name" value="RAB GDP-DISSOCIATION INHIBITOR"/>
    <property type="match status" value="1"/>
</dbReference>
<evidence type="ECO:0000256" key="1">
    <source>
        <dbReference type="ARBA" id="ARBA00004496"/>
    </source>
</evidence>
<dbReference type="GO" id="GO:0005096">
    <property type="term" value="F:GTPase activator activity"/>
    <property type="evidence" value="ECO:0007669"/>
    <property type="project" value="UniProtKB-KW"/>
</dbReference>
<reference evidence="6" key="1">
    <citation type="submission" date="2007-07" db="EMBL/GenBank/DDBJ databases">
        <title>PCAP assembly of the Caenorhabditis remanei genome.</title>
        <authorList>
            <consortium name="The Caenorhabditis remanei Sequencing Consortium"/>
            <person name="Wilson R.K."/>
        </authorList>
    </citation>
    <scope>NUCLEOTIDE SEQUENCE [LARGE SCALE GENOMIC DNA]</scope>
    <source>
        <strain evidence="6">PB4641</strain>
    </source>
</reference>
<feature type="compositionally biased region" description="Acidic residues" evidence="5">
    <location>
        <begin position="648"/>
        <end position="671"/>
    </location>
</feature>
<accession>E3LX29</accession>
<dbReference type="STRING" id="31234.E3LX29"/>
<gene>
    <name evidence="6" type="ORF">CRE_02992</name>
</gene>
<dbReference type="AlphaFoldDB" id="E3LX29"/>
<evidence type="ECO:0000313" key="7">
    <source>
        <dbReference type="Proteomes" id="UP000008281"/>
    </source>
</evidence>
<dbReference type="eggNOG" id="KOG4405">
    <property type="taxonomic scope" value="Eukaryota"/>
</dbReference>
<dbReference type="PRINTS" id="PR00891">
    <property type="entry name" value="RABGDIREP"/>
</dbReference>